<dbReference type="RefSeq" id="WP_144565199.1">
    <property type="nucleotide sequence ID" value="NZ_VIVN01000005.1"/>
</dbReference>
<keyword evidence="1" id="KW-1133">Transmembrane helix</keyword>
<feature type="transmembrane region" description="Helical" evidence="1">
    <location>
        <begin position="81"/>
        <end position="108"/>
    </location>
</feature>
<protein>
    <recommendedName>
        <fullName evidence="4">DUF2798 domain-containing protein</fullName>
    </recommendedName>
</protein>
<name>A0A561DEL4_9BACI</name>
<accession>A0A561DEL4</accession>
<dbReference type="InterPro" id="IPR021529">
    <property type="entry name" value="DUF2798"/>
</dbReference>
<keyword evidence="3" id="KW-1185">Reference proteome</keyword>
<keyword evidence="1" id="KW-0472">Membrane</keyword>
<dbReference type="Pfam" id="PF11391">
    <property type="entry name" value="DUF2798"/>
    <property type="match status" value="2"/>
</dbReference>
<reference evidence="2 3" key="1">
    <citation type="submission" date="2019-06" db="EMBL/GenBank/DDBJ databases">
        <title>Sorghum-associated microbial communities from plants grown in Nebraska, USA.</title>
        <authorList>
            <person name="Schachtman D."/>
        </authorList>
    </citation>
    <scope>NUCLEOTIDE SEQUENCE [LARGE SCALE GENOMIC DNA]</scope>
    <source>
        <strain evidence="2 3">2482</strain>
    </source>
</reference>
<feature type="transmembrane region" description="Helical" evidence="1">
    <location>
        <begin position="128"/>
        <end position="149"/>
    </location>
</feature>
<keyword evidence="1" id="KW-0812">Transmembrane</keyword>
<evidence type="ECO:0000313" key="2">
    <source>
        <dbReference type="EMBL" id="TWE01830.1"/>
    </source>
</evidence>
<dbReference type="EMBL" id="VIVN01000005">
    <property type="protein sequence ID" value="TWE01830.1"/>
    <property type="molecule type" value="Genomic_DNA"/>
</dbReference>
<gene>
    <name evidence="2" type="ORF">FB550_105199</name>
</gene>
<dbReference type="AlphaFoldDB" id="A0A561DEL4"/>
<dbReference type="Proteomes" id="UP000319671">
    <property type="component" value="Unassembled WGS sequence"/>
</dbReference>
<sequence length="162" mass="17977">MPSTREESILFGTMICFGMVLVMTVYNLLLNGLFGEIPVGEMFVEGIIGFVIALLLDLFIVGPVAKKVAFMLPYDKSKKIYVILAISFCMVVGMVLFMSLYGLATAYLENGLSSAIITDYLSIVVKNFIVAFPIQQLLIMGPVVRYVFINFVKGKKFMRVSS</sequence>
<feature type="transmembrane region" description="Helical" evidence="1">
    <location>
        <begin position="42"/>
        <end position="61"/>
    </location>
</feature>
<organism evidence="2 3">
    <name type="scientific">Neobacillus bataviensis</name>
    <dbReference type="NCBI Taxonomy" id="220685"/>
    <lineage>
        <taxon>Bacteria</taxon>
        <taxon>Bacillati</taxon>
        <taxon>Bacillota</taxon>
        <taxon>Bacilli</taxon>
        <taxon>Bacillales</taxon>
        <taxon>Bacillaceae</taxon>
        <taxon>Neobacillus</taxon>
    </lineage>
</organism>
<feature type="transmembrane region" description="Helical" evidence="1">
    <location>
        <begin position="9"/>
        <end position="30"/>
    </location>
</feature>
<evidence type="ECO:0000313" key="3">
    <source>
        <dbReference type="Proteomes" id="UP000319671"/>
    </source>
</evidence>
<evidence type="ECO:0000256" key="1">
    <source>
        <dbReference type="SAM" id="Phobius"/>
    </source>
</evidence>
<evidence type="ECO:0008006" key="4">
    <source>
        <dbReference type="Google" id="ProtNLM"/>
    </source>
</evidence>
<proteinExistence type="predicted"/>
<comment type="caution">
    <text evidence="2">The sequence shown here is derived from an EMBL/GenBank/DDBJ whole genome shotgun (WGS) entry which is preliminary data.</text>
</comment>